<evidence type="ECO:0008006" key="4">
    <source>
        <dbReference type="Google" id="ProtNLM"/>
    </source>
</evidence>
<keyword evidence="1" id="KW-0812">Transmembrane</keyword>
<sequence>MSFAQQTSSPNKPNHRYRGLERFFAILALVNFCLVLFDYSYIPWRDFYFHAAPAFTQQYDFFKGIEPHRETERYLAKVNELDEQVEQTSLQSQETENLLQELQFLSNEMIEDNPFAEANKTGSLAKIKNQIRDRMNKESAHKAFDLFWSKTHLSQQNFQQELDFFDEQIKPLLKTNYYRDISTNGKFIDKFWLIDLPFVILFGCEFIVRTYSISRRRPDLNWLQTILRRWFDIFLLLPFWRWLRIIPLTVHLYQSELVDLEPLREQLNHDVVINFAEEMTEVVGIRIIDQAQEAVNRGDVANWLLNPDSRRPYININNTNEVQAIATRLLDLSIHQVLPKMQPDIEALVHHMVVNTLNQSPIYQQIKNVPGVSRLPNQLTEKLATEVSQATYSTMTKFLQDPVVMQLSNQLVENFIQALQVEVQKQQNIQEIQALVVDLLEEIKINYVKGLEKEGVEGLWEESYQLRRIAANEQ</sequence>
<name>A0ABR9UXL6_9CHRO</name>
<dbReference type="RefSeq" id="WP_193934448.1">
    <property type="nucleotide sequence ID" value="NZ_CAWPMZ010000120.1"/>
</dbReference>
<gene>
    <name evidence="2" type="ORF">IQ230_22405</name>
</gene>
<dbReference type="EMBL" id="JADEWN010000075">
    <property type="protein sequence ID" value="MBE9193051.1"/>
    <property type="molecule type" value="Genomic_DNA"/>
</dbReference>
<feature type="transmembrane region" description="Helical" evidence="1">
    <location>
        <begin position="20"/>
        <end position="42"/>
    </location>
</feature>
<organism evidence="2 3">
    <name type="scientific">Gloeocapsopsis crepidinum LEGE 06123</name>
    <dbReference type="NCBI Taxonomy" id="588587"/>
    <lineage>
        <taxon>Bacteria</taxon>
        <taxon>Bacillati</taxon>
        <taxon>Cyanobacteriota</taxon>
        <taxon>Cyanophyceae</taxon>
        <taxon>Oscillatoriophycideae</taxon>
        <taxon>Chroococcales</taxon>
        <taxon>Chroococcaceae</taxon>
        <taxon>Gloeocapsopsis</taxon>
    </lineage>
</organism>
<reference evidence="2 3" key="1">
    <citation type="submission" date="2020-10" db="EMBL/GenBank/DDBJ databases">
        <authorList>
            <person name="Castelo-Branco R."/>
            <person name="Eusebio N."/>
            <person name="Adriana R."/>
            <person name="Vieira A."/>
            <person name="Brugerolle De Fraissinette N."/>
            <person name="Rezende De Castro R."/>
            <person name="Schneider M.P."/>
            <person name="Vasconcelos V."/>
            <person name="Leao P.N."/>
        </authorList>
    </citation>
    <scope>NUCLEOTIDE SEQUENCE [LARGE SCALE GENOMIC DNA]</scope>
    <source>
        <strain evidence="2 3">LEGE 06123</strain>
    </source>
</reference>
<keyword evidence="3" id="KW-1185">Reference proteome</keyword>
<evidence type="ECO:0000313" key="3">
    <source>
        <dbReference type="Proteomes" id="UP000651156"/>
    </source>
</evidence>
<keyword evidence="1" id="KW-1133">Transmembrane helix</keyword>
<dbReference type="Proteomes" id="UP000651156">
    <property type="component" value="Unassembled WGS sequence"/>
</dbReference>
<accession>A0ABR9UXL6</accession>
<evidence type="ECO:0000313" key="2">
    <source>
        <dbReference type="EMBL" id="MBE9193051.1"/>
    </source>
</evidence>
<comment type="caution">
    <text evidence="2">The sequence shown here is derived from an EMBL/GenBank/DDBJ whole genome shotgun (WGS) entry which is preliminary data.</text>
</comment>
<keyword evidence="1" id="KW-0472">Membrane</keyword>
<protein>
    <recommendedName>
        <fullName evidence="4">Uridine phosphorylase</fullName>
    </recommendedName>
</protein>
<proteinExistence type="predicted"/>
<evidence type="ECO:0000256" key="1">
    <source>
        <dbReference type="SAM" id="Phobius"/>
    </source>
</evidence>